<keyword evidence="5" id="KW-1133">Transmembrane helix</keyword>
<evidence type="ECO:0000313" key="8">
    <source>
        <dbReference type="EMBL" id="STZ69931.1"/>
    </source>
</evidence>
<evidence type="ECO:0000256" key="7">
    <source>
        <dbReference type="RuleBase" id="RU003879"/>
    </source>
</evidence>
<proteinExistence type="inferred from homology"/>
<evidence type="ECO:0000313" key="9">
    <source>
        <dbReference type="Proteomes" id="UP000255024"/>
    </source>
</evidence>
<keyword evidence="9" id="KW-1185">Reference proteome</keyword>
<dbReference type="InterPro" id="IPR003400">
    <property type="entry name" value="ExbD"/>
</dbReference>
<sequence>MAKGKMKKKSMSVDMTAMCDVSFLLLTFFVLTSTAKLPEPLPVDTPNSTVQTKLPESNLATVTIGGEPGEEKVFFGVLGKEDRIATLEKMGSRYQIEFNDQEKEVFAYTEGIGTPINELKKFLNLPADVRNKIGADQPGIPTDSVNNQLKDWVEMARTVAKERNNKVLDVAIKGDAEANYPAVKNVIDILQAQRVNKFFLVTGLRNEDF</sequence>
<keyword evidence="4 7" id="KW-0812">Transmembrane</keyword>
<dbReference type="EMBL" id="UGQL01000002">
    <property type="protein sequence ID" value="STZ69931.1"/>
    <property type="molecule type" value="Genomic_DNA"/>
</dbReference>
<organism evidence="8 9">
    <name type="scientific">Myroides odoratus</name>
    <name type="common">Flavobacterium odoratum</name>
    <dbReference type="NCBI Taxonomy" id="256"/>
    <lineage>
        <taxon>Bacteria</taxon>
        <taxon>Pseudomonadati</taxon>
        <taxon>Bacteroidota</taxon>
        <taxon>Flavobacteriia</taxon>
        <taxon>Flavobacteriales</taxon>
        <taxon>Flavobacteriaceae</taxon>
        <taxon>Myroides</taxon>
    </lineage>
</organism>
<dbReference type="AlphaFoldDB" id="A0A378U4K2"/>
<dbReference type="RefSeq" id="WP_115092534.1">
    <property type="nucleotide sequence ID" value="NZ_CP068107.1"/>
</dbReference>
<reference evidence="8 9" key="1">
    <citation type="submission" date="2018-06" db="EMBL/GenBank/DDBJ databases">
        <authorList>
            <consortium name="Pathogen Informatics"/>
            <person name="Doyle S."/>
        </authorList>
    </citation>
    <scope>NUCLEOTIDE SEQUENCE [LARGE SCALE GENOMIC DNA]</scope>
    <source>
        <strain evidence="8 9">NCTC11179</strain>
    </source>
</reference>
<dbReference type="Pfam" id="PF02472">
    <property type="entry name" value="ExbD"/>
    <property type="match status" value="1"/>
</dbReference>
<comment type="similarity">
    <text evidence="2 7">Belongs to the ExbD/TolR family.</text>
</comment>
<dbReference type="PANTHER" id="PTHR30558">
    <property type="entry name" value="EXBD MEMBRANE COMPONENT OF PMF-DRIVEN MACROMOLECULE IMPORT SYSTEM"/>
    <property type="match status" value="1"/>
</dbReference>
<protein>
    <submittedName>
        <fullName evidence="8">Protein TolR</fullName>
    </submittedName>
</protein>
<dbReference type="GO" id="GO:0022857">
    <property type="term" value="F:transmembrane transporter activity"/>
    <property type="evidence" value="ECO:0007669"/>
    <property type="project" value="InterPro"/>
</dbReference>
<keyword evidence="3" id="KW-1003">Cell membrane</keyword>
<evidence type="ECO:0000256" key="5">
    <source>
        <dbReference type="ARBA" id="ARBA00022989"/>
    </source>
</evidence>
<evidence type="ECO:0000256" key="2">
    <source>
        <dbReference type="ARBA" id="ARBA00005811"/>
    </source>
</evidence>
<name>A0A378U4K2_MYROD</name>
<keyword evidence="7" id="KW-0813">Transport</keyword>
<evidence type="ECO:0000256" key="3">
    <source>
        <dbReference type="ARBA" id="ARBA00022475"/>
    </source>
</evidence>
<keyword evidence="7" id="KW-0653">Protein transport</keyword>
<dbReference type="PANTHER" id="PTHR30558:SF3">
    <property type="entry name" value="BIOPOLYMER TRANSPORT PROTEIN EXBD-RELATED"/>
    <property type="match status" value="1"/>
</dbReference>
<evidence type="ECO:0000256" key="4">
    <source>
        <dbReference type="ARBA" id="ARBA00022692"/>
    </source>
</evidence>
<evidence type="ECO:0000256" key="1">
    <source>
        <dbReference type="ARBA" id="ARBA00004162"/>
    </source>
</evidence>
<evidence type="ECO:0000256" key="6">
    <source>
        <dbReference type="ARBA" id="ARBA00023136"/>
    </source>
</evidence>
<accession>A0A378U4K2</accession>
<dbReference type="Proteomes" id="UP000255024">
    <property type="component" value="Unassembled WGS sequence"/>
</dbReference>
<dbReference type="GO" id="GO:0005886">
    <property type="term" value="C:plasma membrane"/>
    <property type="evidence" value="ECO:0007669"/>
    <property type="project" value="UniProtKB-SubCell"/>
</dbReference>
<comment type="subcellular location">
    <subcellularLocation>
        <location evidence="1">Cell membrane</location>
        <topology evidence="1">Single-pass membrane protein</topology>
    </subcellularLocation>
    <subcellularLocation>
        <location evidence="7">Cell membrane</location>
        <topology evidence="7">Single-pass type II membrane protein</topology>
    </subcellularLocation>
</comment>
<dbReference type="GO" id="GO:0015031">
    <property type="term" value="P:protein transport"/>
    <property type="evidence" value="ECO:0007669"/>
    <property type="project" value="UniProtKB-KW"/>
</dbReference>
<gene>
    <name evidence="8" type="ORF">NCTC11179_03456</name>
</gene>
<keyword evidence="6" id="KW-0472">Membrane</keyword>